<evidence type="ECO:0000313" key="2">
    <source>
        <dbReference type="Proteomes" id="UP000323425"/>
    </source>
</evidence>
<accession>A0A5M9IWS2</accession>
<dbReference type="EMBL" id="VTFH01000002">
    <property type="protein sequence ID" value="KAA8559965.1"/>
    <property type="molecule type" value="Genomic_DNA"/>
</dbReference>
<gene>
    <name evidence="1" type="ORF">FX985_06348</name>
</gene>
<proteinExistence type="predicted"/>
<reference evidence="1 2" key="1">
    <citation type="journal article" date="2018" name="Plant Biotechnol. Rep.">
        <title>Diversity and antifungal activity of endophytic bacteria associated with Panax ginseng seedlings.</title>
        <authorList>
            <person name="Park J.M."/>
            <person name="Hong C.E."/>
            <person name="Jo S.H."/>
        </authorList>
    </citation>
    <scope>NUCLEOTIDE SEQUENCE [LARGE SCALE GENOMIC DNA]</scope>
    <source>
        <strain evidence="1 2">PgKB38</strain>
    </source>
</reference>
<dbReference type="AlphaFoldDB" id="A0A5M9IWS2"/>
<organism evidence="1 2">
    <name type="scientific">Pseudomonas extremaustralis</name>
    <dbReference type="NCBI Taxonomy" id="359110"/>
    <lineage>
        <taxon>Bacteria</taxon>
        <taxon>Pseudomonadati</taxon>
        <taxon>Pseudomonadota</taxon>
        <taxon>Gammaproteobacteria</taxon>
        <taxon>Pseudomonadales</taxon>
        <taxon>Pseudomonadaceae</taxon>
        <taxon>Pseudomonas</taxon>
    </lineage>
</organism>
<evidence type="ECO:0000313" key="1">
    <source>
        <dbReference type="EMBL" id="KAA8559965.1"/>
    </source>
</evidence>
<name>A0A5M9IWS2_9PSED</name>
<protein>
    <submittedName>
        <fullName evidence="1">Uncharacterized protein</fullName>
    </submittedName>
</protein>
<dbReference type="Proteomes" id="UP000323425">
    <property type="component" value="Unassembled WGS sequence"/>
</dbReference>
<sequence>MLDQRQQLALVIVRQALKGRGLEHLAAEAPLQRQFATVHLALHRQPVGQRCCRVLGLATALAGGYEQRRLIELAVELAQVVEGDARRGQPGEGRTGLGRPQIAQQAVAQALVGHGTQLLLDRFDRTRQLAIGLQADREQAGEPTDGAGQVEPIEQVFAAMAFELDQRGRLAAPTADHADQRGQQQVIDLGAIGQRRVLQQPAGLLGIEAGLEPALQVVLQAALGVVARQLGVAGLGLPVRQLRAEGACMGLQLPRPVLVGAGLVWQGLLAISLLQVLQQNAPGHAIDHQVVHHQQQALCAIGQADQRGTQQRALRQVEAALGFVTQCCQLSIGARVGLPQRRLRHRHGVGLLPAVALWGKTQAQGVVMVDQVRQGGVQPRRLQRLARGQQQ</sequence>
<comment type="caution">
    <text evidence="1">The sequence shown here is derived from an EMBL/GenBank/DDBJ whole genome shotgun (WGS) entry which is preliminary data.</text>
</comment>